<dbReference type="InterPro" id="IPR052222">
    <property type="entry name" value="DESIGUAL"/>
</dbReference>
<proteinExistence type="inferred from homology"/>
<evidence type="ECO:0000313" key="9">
    <source>
        <dbReference type="Proteomes" id="UP001141806"/>
    </source>
</evidence>
<dbReference type="GO" id="GO:0012505">
    <property type="term" value="C:endomembrane system"/>
    <property type="evidence" value="ECO:0007669"/>
    <property type="project" value="UniProtKB-SubCell"/>
</dbReference>
<evidence type="ECO:0000256" key="7">
    <source>
        <dbReference type="SAM" id="Phobius"/>
    </source>
</evidence>
<evidence type="ECO:0000256" key="2">
    <source>
        <dbReference type="ARBA" id="ARBA00022692"/>
    </source>
</evidence>
<keyword evidence="9" id="KW-1185">Reference proteome</keyword>
<keyword evidence="5 7" id="KW-0472">Membrane</keyword>
<organism evidence="8 9">
    <name type="scientific">Protea cynaroides</name>
    <dbReference type="NCBI Taxonomy" id="273540"/>
    <lineage>
        <taxon>Eukaryota</taxon>
        <taxon>Viridiplantae</taxon>
        <taxon>Streptophyta</taxon>
        <taxon>Embryophyta</taxon>
        <taxon>Tracheophyta</taxon>
        <taxon>Spermatophyta</taxon>
        <taxon>Magnoliopsida</taxon>
        <taxon>Proteales</taxon>
        <taxon>Proteaceae</taxon>
        <taxon>Protea</taxon>
    </lineage>
</organism>
<keyword evidence="2 7" id="KW-0812">Transmembrane</keyword>
<sequence length="243" mass="26703">MWRMSLLEQQLELEKNRKKRKKMEEVKTKIRPSLHFSFRQGVRAFKVQMAIQTSHISLAVATFGVLAFVFGVVAENKKPDYGTPVTGKGVVTCHFPSDPTVALGSLSIVALFLSACSGIFSILYPYKGKSVPVGALFQSTTLVVFLIVALVVSGLAEGLMMWATITEGLHISHNVHYNLEYQCPTAKTGLFGGAAFLAFDASLFWLVCQMLALNARADYLKEDDPKGEYGEVLATEYDARGNP</sequence>
<protein>
    <submittedName>
        <fullName evidence="8">Uncharacterized protein</fullName>
    </submittedName>
</protein>
<comment type="subcellular location">
    <subcellularLocation>
        <location evidence="1">Endomembrane system</location>
        <topology evidence="1">Multi-pass membrane protein</topology>
    </subcellularLocation>
</comment>
<dbReference type="AlphaFoldDB" id="A0A9Q0K4I9"/>
<reference evidence="8" key="1">
    <citation type="journal article" date="2023" name="Plant J.">
        <title>The genome of the king protea, Protea cynaroides.</title>
        <authorList>
            <person name="Chang J."/>
            <person name="Duong T.A."/>
            <person name="Schoeman C."/>
            <person name="Ma X."/>
            <person name="Roodt D."/>
            <person name="Barker N."/>
            <person name="Li Z."/>
            <person name="Van de Peer Y."/>
            <person name="Mizrachi E."/>
        </authorList>
    </citation>
    <scope>NUCLEOTIDE SEQUENCE</scope>
    <source>
        <tissue evidence="8">Young leaves</tissue>
    </source>
</reference>
<gene>
    <name evidence="8" type="ORF">NE237_022775</name>
</gene>
<evidence type="ECO:0000256" key="1">
    <source>
        <dbReference type="ARBA" id="ARBA00004127"/>
    </source>
</evidence>
<dbReference type="OrthoDB" id="1931917at2759"/>
<dbReference type="Pfam" id="PF06749">
    <property type="entry name" value="DUF1218"/>
    <property type="match status" value="1"/>
</dbReference>
<dbReference type="EMBL" id="JAMYWD010000008">
    <property type="protein sequence ID" value="KAJ4962836.1"/>
    <property type="molecule type" value="Genomic_DNA"/>
</dbReference>
<feature type="transmembrane region" description="Helical" evidence="7">
    <location>
        <begin position="101"/>
        <end position="124"/>
    </location>
</feature>
<feature type="transmembrane region" description="Helical" evidence="7">
    <location>
        <begin position="136"/>
        <end position="156"/>
    </location>
</feature>
<evidence type="ECO:0000313" key="8">
    <source>
        <dbReference type="EMBL" id="KAJ4962836.1"/>
    </source>
</evidence>
<accession>A0A9Q0K4I9</accession>
<comment type="caution">
    <text evidence="8">The sequence shown here is derived from an EMBL/GenBank/DDBJ whole genome shotgun (WGS) entry which is preliminary data.</text>
</comment>
<keyword evidence="3" id="KW-0732">Signal</keyword>
<evidence type="ECO:0000256" key="6">
    <source>
        <dbReference type="ARBA" id="ARBA00029467"/>
    </source>
</evidence>
<evidence type="ECO:0000256" key="3">
    <source>
        <dbReference type="ARBA" id="ARBA00022729"/>
    </source>
</evidence>
<dbReference type="PANTHER" id="PTHR31769">
    <property type="entry name" value="OS07G0462200 PROTEIN-RELATED"/>
    <property type="match status" value="1"/>
</dbReference>
<comment type="similarity">
    <text evidence="6">Belongs to the DESIGUAL family.</text>
</comment>
<feature type="transmembrane region" description="Helical" evidence="7">
    <location>
        <begin position="56"/>
        <end position="74"/>
    </location>
</feature>
<evidence type="ECO:0000256" key="4">
    <source>
        <dbReference type="ARBA" id="ARBA00022989"/>
    </source>
</evidence>
<dbReference type="InterPro" id="IPR009606">
    <property type="entry name" value="DEAL/Modifying_wall_lignin1/2"/>
</dbReference>
<keyword evidence="4 7" id="KW-1133">Transmembrane helix</keyword>
<dbReference type="Proteomes" id="UP001141806">
    <property type="component" value="Unassembled WGS sequence"/>
</dbReference>
<name>A0A9Q0K4I9_9MAGN</name>
<feature type="transmembrane region" description="Helical" evidence="7">
    <location>
        <begin position="190"/>
        <end position="213"/>
    </location>
</feature>
<evidence type="ECO:0000256" key="5">
    <source>
        <dbReference type="ARBA" id="ARBA00023136"/>
    </source>
</evidence>